<protein>
    <submittedName>
        <fullName evidence="1">Uncharacterized protein</fullName>
    </submittedName>
</protein>
<proteinExistence type="predicted"/>
<reference evidence="1" key="1">
    <citation type="submission" date="2023-06" db="EMBL/GenBank/DDBJ databases">
        <authorList>
            <person name="Kurt Z."/>
        </authorList>
    </citation>
    <scope>NUCLEOTIDE SEQUENCE</scope>
</reference>
<evidence type="ECO:0000313" key="1">
    <source>
        <dbReference type="EMBL" id="CAI9914874.1"/>
    </source>
</evidence>
<accession>A0AA86TCG9</accession>
<keyword evidence="3" id="KW-1185">Reference proteome</keyword>
<dbReference type="InterPro" id="IPR011043">
    <property type="entry name" value="Gal_Oxase/kelch_b-propeller"/>
</dbReference>
<dbReference type="EMBL" id="CATOUU010000061">
    <property type="protein sequence ID" value="CAI9914874.1"/>
    <property type="molecule type" value="Genomic_DNA"/>
</dbReference>
<dbReference type="SUPFAM" id="SSF50965">
    <property type="entry name" value="Galactose oxidase, central domain"/>
    <property type="match status" value="1"/>
</dbReference>
<evidence type="ECO:0000313" key="2">
    <source>
        <dbReference type="EMBL" id="CAL6093003.1"/>
    </source>
</evidence>
<organism evidence="1">
    <name type="scientific">Hexamita inflata</name>
    <dbReference type="NCBI Taxonomy" id="28002"/>
    <lineage>
        <taxon>Eukaryota</taxon>
        <taxon>Metamonada</taxon>
        <taxon>Diplomonadida</taxon>
        <taxon>Hexamitidae</taxon>
        <taxon>Hexamitinae</taxon>
        <taxon>Hexamita</taxon>
    </lineage>
</organism>
<gene>
    <name evidence="1" type="ORF">HINF_LOCUS2519</name>
    <name evidence="2" type="ORF">HINF_LOCUS66625</name>
</gene>
<reference evidence="2 3" key="2">
    <citation type="submission" date="2024-07" db="EMBL/GenBank/DDBJ databases">
        <authorList>
            <person name="Akdeniz Z."/>
        </authorList>
    </citation>
    <scope>NUCLEOTIDE SEQUENCE [LARGE SCALE GENOMIC DNA]</scope>
</reference>
<sequence length="660" mass="76947">MANILPQDNLLFMLRLSKVDDLYLTICDNKINIIDAQKNIVNQIDVDFKFKVGYKEVVNKVELTVTDKNNHQPVICGGQIYIQCFEKIYTVINSEVVYIASIPQYYVFNQQPYGQIFAVNNQLYAFNGYHADIYVLNNNKFKFVKHCRNVGYLHFYQCNNIVYAIGGSFIYLVTQDIQFTEPYPNKYDCIEVLFSQYGIILFKCYKYKKEKDYVNNSQDFYYLLNMINGQIRKVEYDPEILNNTEIGCVGIQLSIQFLEKMYKSEHFTYLEESYNTYTQSINKSQFLKHIKKLDNSQKFKDLMTVMNQQFIQSSTQVQKQLNKIQIMNVLSIGKDVFIVIEDDRLYFVNSVFKILGVKNIQCPLYSGVKHYVQDIGLEMSFPLMQQLVISNGTIYLQVYESVFALKVSPLELEVMARIPIEDQNCINQSFVYNRLYNHQNLLFVNNNLYSSYPLDSKKKEFGVRIEGAQKSIMIQFCDITFALSSRGIEQVMSDQSLKFVHELHAIQLLLTTGGFIVAKRTNDVQIIHLLTLREKITTDKRFSDELFSQQLELGPMGLQLKSEIIRELFVPDVLTPTLNYHQQFVQEQNKLGYQDVVSGLLMNQVSARFEHENELLKQVKLNLQEKKNTLQYEILANANLTNHIAAGFNSLFYEYTEETQ</sequence>
<dbReference type="AlphaFoldDB" id="A0AA86TCG9"/>
<dbReference type="EMBL" id="CAXDID020000451">
    <property type="protein sequence ID" value="CAL6093003.1"/>
    <property type="molecule type" value="Genomic_DNA"/>
</dbReference>
<dbReference type="Proteomes" id="UP001642409">
    <property type="component" value="Unassembled WGS sequence"/>
</dbReference>
<comment type="caution">
    <text evidence="1">The sequence shown here is derived from an EMBL/GenBank/DDBJ whole genome shotgun (WGS) entry which is preliminary data.</text>
</comment>
<name>A0AA86TCG9_9EUKA</name>
<evidence type="ECO:0000313" key="3">
    <source>
        <dbReference type="Proteomes" id="UP001642409"/>
    </source>
</evidence>